<evidence type="ECO:0000256" key="2">
    <source>
        <dbReference type="ARBA" id="ARBA00022763"/>
    </source>
</evidence>
<keyword evidence="2 6" id="KW-0227">DNA damage</keyword>
<dbReference type="Gene3D" id="2.40.50.140">
    <property type="entry name" value="Nucleic acid-binding proteins"/>
    <property type="match status" value="1"/>
</dbReference>
<feature type="region of interest" description="Domain III" evidence="6">
    <location>
        <begin position="154"/>
        <end position="203"/>
    </location>
</feature>
<proteinExistence type="inferred from homology"/>
<keyword evidence="4 6" id="KW-0233">DNA recombination</keyword>
<keyword evidence="5 6" id="KW-0234">DNA repair</keyword>
<evidence type="ECO:0000256" key="4">
    <source>
        <dbReference type="ARBA" id="ARBA00023172"/>
    </source>
</evidence>
<dbReference type="AlphaFoldDB" id="A0A9D1JGI5"/>
<comment type="similarity">
    <text evidence="6">Belongs to the RuvA family.</text>
</comment>
<comment type="caution">
    <text evidence="8">The sequence shown here is derived from an EMBL/GenBank/DDBJ whole genome shotgun (WGS) entry which is preliminary data.</text>
</comment>
<dbReference type="Pfam" id="PF07499">
    <property type="entry name" value="RuvA_C"/>
    <property type="match status" value="1"/>
</dbReference>
<dbReference type="GO" id="GO:0005524">
    <property type="term" value="F:ATP binding"/>
    <property type="evidence" value="ECO:0007669"/>
    <property type="project" value="InterPro"/>
</dbReference>
<feature type="domain" description="Helix-hairpin-helix DNA-binding motif class 1" evidence="7">
    <location>
        <begin position="73"/>
        <end position="92"/>
    </location>
</feature>
<dbReference type="GO" id="GO:0048476">
    <property type="term" value="C:Holliday junction resolvase complex"/>
    <property type="evidence" value="ECO:0007669"/>
    <property type="project" value="UniProtKB-UniRule"/>
</dbReference>
<keyword evidence="1 6" id="KW-0963">Cytoplasm</keyword>
<evidence type="ECO:0000259" key="7">
    <source>
        <dbReference type="SMART" id="SM00278"/>
    </source>
</evidence>
<comment type="function">
    <text evidence="6">The RuvA-RuvB-RuvC complex processes Holliday junction (HJ) DNA during genetic recombination and DNA repair, while the RuvA-RuvB complex plays an important role in the rescue of blocked DNA replication forks via replication fork reversal (RFR). RuvA specifically binds to HJ cruciform DNA, conferring on it an open structure. The RuvB hexamer acts as an ATP-dependent pump, pulling dsDNA into and through the RuvAB complex. HJ branch migration allows RuvC to scan DNA until it finds its consensus sequence, where it cleaves and resolves the cruciform DNA.</text>
</comment>
<dbReference type="Gene3D" id="1.10.8.10">
    <property type="entry name" value="DNA helicase RuvA subunit, C-terminal domain"/>
    <property type="match status" value="1"/>
</dbReference>
<reference evidence="8" key="2">
    <citation type="journal article" date="2021" name="PeerJ">
        <title>Extensive microbial diversity within the chicken gut microbiome revealed by metagenomics and culture.</title>
        <authorList>
            <person name="Gilroy R."/>
            <person name="Ravi A."/>
            <person name="Getino M."/>
            <person name="Pursley I."/>
            <person name="Horton D.L."/>
            <person name="Alikhan N.F."/>
            <person name="Baker D."/>
            <person name="Gharbi K."/>
            <person name="Hall N."/>
            <person name="Watson M."/>
            <person name="Adriaenssens E.M."/>
            <person name="Foster-Nyarko E."/>
            <person name="Jarju S."/>
            <person name="Secka A."/>
            <person name="Antonio M."/>
            <person name="Oren A."/>
            <person name="Chaudhuri R.R."/>
            <person name="La Ragione R."/>
            <person name="Hildebrand F."/>
            <person name="Pallen M.J."/>
        </authorList>
    </citation>
    <scope>NUCLEOTIDE SEQUENCE</scope>
    <source>
        <strain evidence="8">ChiSxjej1B13-7041</strain>
    </source>
</reference>
<organism evidence="8 9">
    <name type="scientific">Candidatus Egerieimonas intestinavium</name>
    <dbReference type="NCBI Taxonomy" id="2840777"/>
    <lineage>
        <taxon>Bacteria</taxon>
        <taxon>Bacillati</taxon>
        <taxon>Bacillota</taxon>
        <taxon>Clostridia</taxon>
        <taxon>Lachnospirales</taxon>
        <taxon>Lachnospiraceae</taxon>
        <taxon>Lachnospiraceae incertae sedis</taxon>
        <taxon>Candidatus Egerieimonas</taxon>
    </lineage>
</organism>
<comment type="subunit">
    <text evidence="6">Homotetramer. Forms an RuvA(8)-RuvB(12)-Holliday junction (HJ) complex. HJ DNA is sandwiched between 2 RuvA tetramers; dsDNA enters through RuvA and exits via RuvB. An RuvB hexamer assembles on each DNA strand where it exits the tetramer. Each RuvB hexamer is contacted by two RuvA subunits (via domain III) on 2 adjacent RuvB subunits; this complex drives branch migration. In the full resolvosome a probable DNA-RuvA(4)-RuvB(12)-RuvC(2) complex forms which resolves the HJ.</text>
</comment>
<comment type="subcellular location">
    <subcellularLocation>
        <location evidence="6">Cytoplasm</location>
    </subcellularLocation>
</comment>
<dbReference type="InterPro" id="IPR010994">
    <property type="entry name" value="RuvA_2-like"/>
</dbReference>
<dbReference type="Gene3D" id="1.10.150.20">
    <property type="entry name" value="5' to 3' exonuclease, C-terminal subdomain"/>
    <property type="match status" value="1"/>
</dbReference>
<dbReference type="GO" id="GO:0009379">
    <property type="term" value="C:Holliday junction helicase complex"/>
    <property type="evidence" value="ECO:0007669"/>
    <property type="project" value="InterPro"/>
</dbReference>
<dbReference type="InterPro" id="IPR000085">
    <property type="entry name" value="RuvA"/>
</dbReference>
<dbReference type="CDD" id="cd14332">
    <property type="entry name" value="UBA_RuvA_C"/>
    <property type="match status" value="1"/>
</dbReference>
<dbReference type="InterPro" id="IPR036267">
    <property type="entry name" value="RuvA_C_sf"/>
</dbReference>
<dbReference type="SUPFAM" id="SSF47781">
    <property type="entry name" value="RuvA domain 2-like"/>
    <property type="match status" value="1"/>
</dbReference>
<evidence type="ECO:0000256" key="1">
    <source>
        <dbReference type="ARBA" id="ARBA00022490"/>
    </source>
</evidence>
<feature type="domain" description="Helix-hairpin-helix DNA-binding motif class 1" evidence="7">
    <location>
        <begin position="109"/>
        <end position="128"/>
    </location>
</feature>
<evidence type="ECO:0000313" key="9">
    <source>
        <dbReference type="Proteomes" id="UP000886841"/>
    </source>
</evidence>
<dbReference type="GO" id="GO:0006281">
    <property type="term" value="P:DNA repair"/>
    <property type="evidence" value="ECO:0007669"/>
    <property type="project" value="UniProtKB-UniRule"/>
</dbReference>
<dbReference type="InterPro" id="IPR003583">
    <property type="entry name" value="Hlx-hairpin-Hlx_DNA-bd_motif"/>
</dbReference>
<evidence type="ECO:0000256" key="6">
    <source>
        <dbReference type="HAMAP-Rule" id="MF_00031"/>
    </source>
</evidence>
<dbReference type="InterPro" id="IPR013849">
    <property type="entry name" value="DNA_helicase_Holl-junc_RuvA_I"/>
</dbReference>
<dbReference type="GO" id="GO:0005737">
    <property type="term" value="C:cytoplasm"/>
    <property type="evidence" value="ECO:0007669"/>
    <property type="project" value="UniProtKB-SubCell"/>
</dbReference>
<gene>
    <name evidence="6 8" type="primary">ruvA</name>
    <name evidence="8" type="ORF">IAB98_11565</name>
</gene>
<comment type="domain">
    <text evidence="6">Has three domains with a flexible linker between the domains II and III and assumes an 'L' shape. Domain III is highly mobile and contacts RuvB.</text>
</comment>
<dbReference type="SUPFAM" id="SSF46929">
    <property type="entry name" value="DNA helicase RuvA subunit, C-terminal domain"/>
    <property type="match status" value="1"/>
</dbReference>
<protein>
    <recommendedName>
        <fullName evidence="6">Holliday junction branch migration complex subunit RuvA</fullName>
    </recommendedName>
</protein>
<evidence type="ECO:0000256" key="3">
    <source>
        <dbReference type="ARBA" id="ARBA00023125"/>
    </source>
</evidence>
<dbReference type="InterPro" id="IPR012340">
    <property type="entry name" value="NA-bd_OB-fold"/>
</dbReference>
<evidence type="ECO:0000256" key="5">
    <source>
        <dbReference type="ARBA" id="ARBA00023204"/>
    </source>
</evidence>
<dbReference type="SUPFAM" id="SSF50249">
    <property type="entry name" value="Nucleic acid-binding proteins"/>
    <property type="match status" value="1"/>
</dbReference>
<name>A0A9D1JGI5_9FIRM</name>
<feature type="region of interest" description="Domain I" evidence="6">
    <location>
        <begin position="1"/>
        <end position="64"/>
    </location>
</feature>
<dbReference type="GO" id="GO:0006310">
    <property type="term" value="P:DNA recombination"/>
    <property type="evidence" value="ECO:0007669"/>
    <property type="project" value="UniProtKB-UniRule"/>
</dbReference>
<dbReference type="GO" id="GO:0009378">
    <property type="term" value="F:four-way junction helicase activity"/>
    <property type="evidence" value="ECO:0007669"/>
    <property type="project" value="InterPro"/>
</dbReference>
<accession>A0A9D1JGI5</accession>
<reference evidence="8" key="1">
    <citation type="submission" date="2020-10" db="EMBL/GenBank/DDBJ databases">
        <authorList>
            <person name="Gilroy R."/>
        </authorList>
    </citation>
    <scope>NUCLEOTIDE SEQUENCE</scope>
    <source>
        <strain evidence="8">ChiSxjej1B13-7041</strain>
    </source>
</reference>
<dbReference type="SMART" id="SM00278">
    <property type="entry name" value="HhH1"/>
    <property type="match status" value="2"/>
</dbReference>
<dbReference type="EMBL" id="DVHU01000104">
    <property type="protein sequence ID" value="HIR94044.1"/>
    <property type="molecule type" value="Genomic_DNA"/>
</dbReference>
<dbReference type="Proteomes" id="UP000886841">
    <property type="component" value="Unassembled WGS sequence"/>
</dbReference>
<dbReference type="Pfam" id="PF01330">
    <property type="entry name" value="RuvA_N"/>
    <property type="match status" value="1"/>
</dbReference>
<keyword evidence="3 6" id="KW-0238">DNA-binding</keyword>
<evidence type="ECO:0000313" key="8">
    <source>
        <dbReference type="EMBL" id="HIR94044.1"/>
    </source>
</evidence>
<dbReference type="GO" id="GO:0000400">
    <property type="term" value="F:four-way junction DNA binding"/>
    <property type="evidence" value="ECO:0007669"/>
    <property type="project" value="UniProtKB-UniRule"/>
</dbReference>
<comment type="caution">
    <text evidence="6">Lacks conserved residue(s) required for the propagation of feature annotation.</text>
</comment>
<dbReference type="InterPro" id="IPR011114">
    <property type="entry name" value="RuvA_C"/>
</dbReference>
<dbReference type="HAMAP" id="MF_00031">
    <property type="entry name" value="DNA_HJ_migration_RuvA"/>
    <property type="match status" value="1"/>
</dbReference>
<sequence length="203" mass="21922">MIGYIKGIVADLEENQILLENNGIGYEILMPASALERSLREGMECRIYTYLQVKEDGLQLFGFLTKDDLQVFRQLLTVSGIGPKAALGILSGLSADELRFAVLADDAATIARKSPGVGKKTAQKLILELKDKFDLQEAFEKKLEHQAAPAAQEAGSDVRSEAVQALVALGYSSTEALRAVKQADDGAAADAEELLKASLKRLI</sequence>
<dbReference type="NCBIfam" id="TIGR00084">
    <property type="entry name" value="ruvA"/>
    <property type="match status" value="1"/>
</dbReference>
<dbReference type="Pfam" id="PF14520">
    <property type="entry name" value="HHH_5"/>
    <property type="match status" value="1"/>
</dbReference>